<accession>A0A919BPY4</accession>
<name>A0A919BPY4_STRFL</name>
<keyword evidence="3" id="KW-1185">Reference proteome</keyword>
<reference evidence="2" key="2">
    <citation type="submission" date="2020-09" db="EMBL/GenBank/DDBJ databases">
        <authorList>
            <person name="Sun Q."/>
            <person name="Ohkuma M."/>
        </authorList>
    </citation>
    <scope>NUCLEOTIDE SEQUENCE</scope>
    <source>
        <strain evidence="2">JCM 4122</strain>
    </source>
</reference>
<gene>
    <name evidence="2" type="ORF">GCM10017667_37180</name>
</gene>
<comment type="caution">
    <text evidence="2">The sequence shown here is derived from an EMBL/GenBank/DDBJ whole genome shotgun (WGS) entry which is preliminary data.</text>
</comment>
<evidence type="ECO:0000313" key="2">
    <source>
        <dbReference type="EMBL" id="GHG02089.1"/>
    </source>
</evidence>
<dbReference type="EMBL" id="BNBE01000001">
    <property type="protein sequence ID" value="GHG02089.1"/>
    <property type="molecule type" value="Genomic_DNA"/>
</dbReference>
<proteinExistence type="predicted"/>
<dbReference type="RefSeq" id="WP_190042065.1">
    <property type="nucleotide sequence ID" value="NZ_BNBE01000001.1"/>
</dbReference>
<dbReference type="Proteomes" id="UP000632849">
    <property type="component" value="Unassembled WGS sequence"/>
</dbReference>
<evidence type="ECO:0008006" key="4">
    <source>
        <dbReference type="Google" id="ProtNLM"/>
    </source>
</evidence>
<protein>
    <recommendedName>
        <fullName evidence="4">AG1 protein</fullName>
    </recommendedName>
</protein>
<sequence length="140" mass="14382">MTFEEEWTQLKADALRRRETGMTLASADGGGGGGGIPGSDLGLREDPVRAKASGLRVANGEAKGKTKLDDAAAVGGIHAGWEAGGASNSCVAAWQRRLRSLGDLVDDAADALTKGMDTQISEDGSVAAQLRAAADWLEEA</sequence>
<feature type="compositionally biased region" description="Gly residues" evidence="1">
    <location>
        <begin position="28"/>
        <end position="37"/>
    </location>
</feature>
<reference evidence="2" key="1">
    <citation type="journal article" date="2014" name="Int. J. Syst. Evol. Microbiol.">
        <title>Complete genome sequence of Corynebacterium casei LMG S-19264T (=DSM 44701T), isolated from a smear-ripened cheese.</title>
        <authorList>
            <consortium name="US DOE Joint Genome Institute (JGI-PGF)"/>
            <person name="Walter F."/>
            <person name="Albersmeier A."/>
            <person name="Kalinowski J."/>
            <person name="Ruckert C."/>
        </authorList>
    </citation>
    <scope>NUCLEOTIDE SEQUENCE</scope>
    <source>
        <strain evidence="2">JCM 4122</strain>
    </source>
</reference>
<feature type="region of interest" description="Disordered" evidence="1">
    <location>
        <begin position="22"/>
        <end position="44"/>
    </location>
</feature>
<evidence type="ECO:0000256" key="1">
    <source>
        <dbReference type="SAM" id="MobiDB-lite"/>
    </source>
</evidence>
<dbReference type="AlphaFoldDB" id="A0A919BPY4"/>
<evidence type="ECO:0000313" key="3">
    <source>
        <dbReference type="Proteomes" id="UP000632849"/>
    </source>
</evidence>
<organism evidence="2 3">
    <name type="scientific">Streptomyces filamentosus</name>
    <name type="common">Streptomyces roseosporus</name>
    <dbReference type="NCBI Taxonomy" id="67294"/>
    <lineage>
        <taxon>Bacteria</taxon>
        <taxon>Bacillati</taxon>
        <taxon>Actinomycetota</taxon>
        <taxon>Actinomycetes</taxon>
        <taxon>Kitasatosporales</taxon>
        <taxon>Streptomycetaceae</taxon>
        <taxon>Streptomyces</taxon>
    </lineage>
</organism>